<name>A0A1U7I4W6_9CYAN</name>
<dbReference type="SMART" id="SM00481">
    <property type="entry name" value="POLIIIAc"/>
    <property type="match status" value="1"/>
</dbReference>
<dbReference type="InterPro" id="IPR003141">
    <property type="entry name" value="Pol/His_phosphatase_N"/>
</dbReference>
<dbReference type="AlphaFoldDB" id="A0A1U7I4W6"/>
<comment type="caution">
    <text evidence="2">The sequence shown here is derived from an EMBL/GenBank/DDBJ whole genome shotgun (WGS) entry which is preliminary data.</text>
</comment>
<evidence type="ECO:0000259" key="1">
    <source>
        <dbReference type="SMART" id="SM00481"/>
    </source>
</evidence>
<dbReference type="CDD" id="cd07438">
    <property type="entry name" value="PHP_HisPPase_AMP"/>
    <property type="match status" value="1"/>
</dbReference>
<dbReference type="InterPro" id="IPR052018">
    <property type="entry name" value="PHP_domain"/>
</dbReference>
<accession>A0A1U7I4W6</accession>
<proteinExistence type="predicted"/>
<feature type="domain" description="Polymerase/histidinol phosphatase N-terminal" evidence="1">
    <location>
        <begin position="43"/>
        <end position="116"/>
    </location>
</feature>
<reference evidence="2 3" key="1">
    <citation type="submission" date="2016-11" db="EMBL/GenBank/DDBJ databases">
        <title>Draft Genome Sequences of Nine Cyanobacterial Strains from Diverse Habitats.</title>
        <authorList>
            <person name="Zhu T."/>
            <person name="Hou S."/>
            <person name="Lu X."/>
            <person name="Hess W.R."/>
        </authorList>
    </citation>
    <scope>NUCLEOTIDE SEQUENCE [LARGE SCALE GENOMIC DNA]</scope>
    <source>
        <strain evidence="2 3">IAM M-71</strain>
    </source>
</reference>
<evidence type="ECO:0000313" key="2">
    <source>
        <dbReference type="EMBL" id="OKH31296.1"/>
    </source>
</evidence>
<protein>
    <submittedName>
        <fullName evidence="2">Phosphatase</fullName>
    </submittedName>
</protein>
<dbReference type="InterPro" id="IPR016195">
    <property type="entry name" value="Pol/histidinol_Pase-like"/>
</dbReference>
<dbReference type="EMBL" id="MRCE01000052">
    <property type="protein sequence ID" value="OKH31296.1"/>
    <property type="molecule type" value="Genomic_DNA"/>
</dbReference>
<dbReference type="PANTHER" id="PTHR42924">
    <property type="entry name" value="EXONUCLEASE"/>
    <property type="match status" value="1"/>
</dbReference>
<dbReference type="RefSeq" id="WP_073597008.1">
    <property type="nucleotide sequence ID" value="NZ_MRCE01000052.1"/>
</dbReference>
<dbReference type="Pfam" id="PF02811">
    <property type="entry name" value="PHP"/>
    <property type="match status" value="1"/>
</dbReference>
<dbReference type="Gene3D" id="3.20.20.140">
    <property type="entry name" value="Metal-dependent hydrolases"/>
    <property type="match status" value="1"/>
</dbReference>
<dbReference type="InterPro" id="IPR004013">
    <property type="entry name" value="PHP_dom"/>
</dbReference>
<evidence type="ECO:0000313" key="3">
    <source>
        <dbReference type="Proteomes" id="UP000185860"/>
    </source>
</evidence>
<dbReference type="PANTHER" id="PTHR42924:SF3">
    <property type="entry name" value="POLYMERASE_HISTIDINOL PHOSPHATASE N-TERMINAL DOMAIN-CONTAINING PROTEIN"/>
    <property type="match status" value="1"/>
</dbReference>
<dbReference type="OrthoDB" id="9804333at2"/>
<gene>
    <name evidence="2" type="ORF">NIES2119_29245</name>
</gene>
<dbReference type="Proteomes" id="UP000185860">
    <property type="component" value="Unassembled WGS sequence"/>
</dbReference>
<dbReference type="GO" id="GO:0004534">
    <property type="term" value="F:5'-3' RNA exonuclease activity"/>
    <property type="evidence" value="ECO:0007669"/>
    <property type="project" value="TreeGrafter"/>
</dbReference>
<sequence>MTAICNPLGNQFLNSAQLLAAQDVVALKEVFQSINAESCPLQFNFHLHTKCSDGKLAPWYLVEQAIAIGLKGFAITDHHSVNGFYQALSWLEEWKHSHPEESVPRLWTGVEITAKLLGTEVHILGYAFNPRHPSMLTYLLGISPIDEEAKAANVITAIHQAGGLAVLAHPARYRKTATALIPEAVSLGIDGVETYYAYDNPNPWRTSPEKTKQVKQLSTKYNLLNTCGTDTHGQNLLLRL</sequence>
<dbReference type="SUPFAM" id="SSF89550">
    <property type="entry name" value="PHP domain-like"/>
    <property type="match status" value="1"/>
</dbReference>
<organism evidence="2 3">
    <name type="scientific">[Phormidium ambiguum] IAM M-71</name>
    <dbReference type="NCBI Taxonomy" id="454136"/>
    <lineage>
        <taxon>Bacteria</taxon>
        <taxon>Bacillati</taxon>
        <taxon>Cyanobacteriota</taxon>
        <taxon>Cyanophyceae</taxon>
        <taxon>Oscillatoriophycideae</taxon>
        <taxon>Aerosakkonematales</taxon>
        <taxon>Aerosakkonemataceae</taxon>
        <taxon>Floridanema</taxon>
    </lineage>
</organism>
<dbReference type="GO" id="GO:0035312">
    <property type="term" value="F:5'-3' DNA exonuclease activity"/>
    <property type="evidence" value="ECO:0007669"/>
    <property type="project" value="TreeGrafter"/>
</dbReference>
<dbReference type="STRING" id="454136.NIES2119_29245"/>